<dbReference type="PANTHER" id="PTHR39456:SF1">
    <property type="entry name" value="METAL-DEPENDENT HYDROLASE"/>
    <property type="match status" value="1"/>
</dbReference>
<dbReference type="AlphaFoldDB" id="A0A1G7B1W5"/>
<dbReference type="Proteomes" id="UP000198781">
    <property type="component" value="Unassembled WGS sequence"/>
</dbReference>
<sequence length="242" mass="26667">MTTPPTFPAPWNGDLFRTRFFDALSLLLPSGEAFVIDAISDALQVGDWSAAPETVLREEALRFVREETAHQRAHRRYNERLAQSGVPVEALEGRVASAVQELASLPLPTRLALAEAFEHLTALLSTQVLTGTAWLQGDGHEARLWRWHCQEEIGHRHVAFDVGRTLGVGHGRRMACLLLAALYLGIDLSRLMASLLWRDVKSGRVRGLGLLGQCARFALRTAPGFGRIAMGSVASLWPRRSA</sequence>
<name>A0A1G7B1W5_9BURK</name>
<dbReference type="PANTHER" id="PTHR39456">
    <property type="entry name" value="METAL-DEPENDENT HYDROLASE"/>
    <property type="match status" value="1"/>
</dbReference>
<dbReference type="STRING" id="187868.SAMN05192589_113147"/>
<gene>
    <name evidence="1" type="ORF">SAMN05192589_113147</name>
</gene>
<protein>
    <recommendedName>
        <fullName evidence="3">Metal-dependent hydrolase</fullName>
    </recommendedName>
</protein>
<evidence type="ECO:0008006" key="3">
    <source>
        <dbReference type="Google" id="ProtNLM"/>
    </source>
</evidence>
<accession>A0A1G7B1W5</accession>
<proteinExistence type="predicted"/>
<dbReference type="EMBL" id="FMZC01000013">
    <property type="protein sequence ID" value="SDE21089.1"/>
    <property type="molecule type" value="Genomic_DNA"/>
</dbReference>
<keyword evidence="2" id="KW-1185">Reference proteome</keyword>
<organism evidence="1 2">
    <name type="scientific">Paracidovorax valerianellae</name>
    <dbReference type="NCBI Taxonomy" id="187868"/>
    <lineage>
        <taxon>Bacteria</taxon>
        <taxon>Pseudomonadati</taxon>
        <taxon>Pseudomonadota</taxon>
        <taxon>Betaproteobacteria</taxon>
        <taxon>Burkholderiales</taxon>
        <taxon>Comamonadaceae</taxon>
        <taxon>Paracidovorax</taxon>
    </lineage>
</organism>
<dbReference type="RefSeq" id="WP_175537800.1">
    <property type="nucleotide sequence ID" value="NZ_FMZC01000013.1"/>
</dbReference>
<evidence type="ECO:0000313" key="2">
    <source>
        <dbReference type="Proteomes" id="UP000198781"/>
    </source>
</evidence>
<reference evidence="1 2" key="1">
    <citation type="submission" date="2016-10" db="EMBL/GenBank/DDBJ databases">
        <authorList>
            <person name="de Groot N.N."/>
        </authorList>
    </citation>
    <scope>NUCLEOTIDE SEQUENCE [LARGE SCALE GENOMIC DNA]</scope>
    <source>
        <strain evidence="1 2">DSM 16619</strain>
    </source>
</reference>
<dbReference type="InterPro" id="IPR016516">
    <property type="entry name" value="UCP07580"/>
</dbReference>
<dbReference type="Pfam" id="PF10118">
    <property type="entry name" value="Metal_hydrol"/>
    <property type="match status" value="1"/>
</dbReference>
<evidence type="ECO:0000313" key="1">
    <source>
        <dbReference type="EMBL" id="SDE21089.1"/>
    </source>
</evidence>